<evidence type="ECO:0000256" key="6">
    <source>
        <dbReference type="ARBA" id="ARBA00022801"/>
    </source>
</evidence>
<comment type="similarity">
    <text evidence="3">Belongs to the metallophosphoesterase superfamily. MPPE1 family.</text>
</comment>
<evidence type="ECO:0000256" key="1">
    <source>
        <dbReference type="ARBA" id="ARBA00001936"/>
    </source>
</evidence>
<evidence type="ECO:0000313" key="12">
    <source>
        <dbReference type="Proteomes" id="UP000036681"/>
    </source>
</evidence>
<dbReference type="GO" id="GO:0006506">
    <property type="term" value="P:GPI anchor biosynthetic process"/>
    <property type="evidence" value="ECO:0007669"/>
    <property type="project" value="InterPro"/>
</dbReference>
<dbReference type="Pfam" id="PF00149">
    <property type="entry name" value="Metallophos"/>
    <property type="match status" value="1"/>
</dbReference>
<keyword evidence="7 10" id="KW-1133">Transmembrane helix</keyword>
<dbReference type="AlphaFoldDB" id="A0A9J2P601"/>
<organism evidence="12 13">
    <name type="scientific">Ascaris lumbricoides</name>
    <name type="common">Giant roundworm</name>
    <dbReference type="NCBI Taxonomy" id="6252"/>
    <lineage>
        <taxon>Eukaryota</taxon>
        <taxon>Metazoa</taxon>
        <taxon>Ecdysozoa</taxon>
        <taxon>Nematoda</taxon>
        <taxon>Chromadorea</taxon>
        <taxon>Rhabditida</taxon>
        <taxon>Spirurina</taxon>
        <taxon>Ascaridomorpha</taxon>
        <taxon>Ascaridoidea</taxon>
        <taxon>Ascarididae</taxon>
        <taxon>Ascaris</taxon>
    </lineage>
</organism>
<dbReference type="InterPro" id="IPR004843">
    <property type="entry name" value="Calcineurin-like_PHP"/>
</dbReference>
<keyword evidence="12" id="KW-1185">Reference proteome</keyword>
<dbReference type="InterPro" id="IPR033308">
    <property type="entry name" value="PGAP5/Cdc1/Ted1"/>
</dbReference>
<evidence type="ECO:0000259" key="11">
    <source>
        <dbReference type="Pfam" id="PF00149"/>
    </source>
</evidence>
<proteinExistence type="inferred from homology"/>
<accession>A0A9J2P601</accession>
<feature type="domain" description="Calcineurin-like phosphoesterase" evidence="11">
    <location>
        <begin position="85"/>
        <end position="321"/>
    </location>
</feature>
<reference evidence="13" key="1">
    <citation type="submission" date="2023-03" db="UniProtKB">
        <authorList>
            <consortium name="WormBaseParasite"/>
        </authorList>
    </citation>
    <scope>IDENTIFICATION</scope>
</reference>
<dbReference type="InterPro" id="IPR029052">
    <property type="entry name" value="Metallo-depent_PP-like"/>
</dbReference>
<keyword evidence="9" id="KW-0464">Manganese</keyword>
<dbReference type="PANTHER" id="PTHR13315:SF0">
    <property type="entry name" value="METALLOPHOSPHOESTERASE 1"/>
    <property type="match status" value="1"/>
</dbReference>
<dbReference type="Gene3D" id="3.60.21.10">
    <property type="match status" value="1"/>
</dbReference>
<feature type="transmembrane region" description="Helical" evidence="10">
    <location>
        <begin position="43"/>
        <end position="63"/>
    </location>
</feature>
<keyword evidence="8 10" id="KW-0472">Membrane</keyword>
<dbReference type="GO" id="GO:0016787">
    <property type="term" value="F:hydrolase activity"/>
    <property type="evidence" value="ECO:0007669"/>
    <property type="project" value="UniProtKB-KW"/>
</dbReference>
<evidence type="ECO:0000256" key="2">
    <source>
        <dbReference type="ARBA" id="ARBA00004141"/>
    </source>
</evidence>
<evidence type="ECO:0000256" key="7">
    <source>
        <dbReference type="ARBA" id="ARBA00022989"/>
    </source>
</evidence>
<dbReference type="PANTHER" id="PTHR13315">
    <property type="entry name" value="METALLO PHOSPHOESTERASE RELATED"/>
    <property type="match status" value="1"/>
</dbReference>
<protein>
    <submittedName>
        <fullName evidence="13">Calcineurin-like phosphoesterase domain-containing protein</fullName>
    </submittedName>
</protein>
<keyword evidence="6" id="KW-0378">Hydrolase</keyword>
<keyword evidence="5" id="KW-0479">Metal-binding</keyword>
<evidence type="ECO:0000256" key="3">
    <source>
        <dbReference type="ARBA" id="ARBA00008895"/>
    </source>
</evidence>
<evidence type="ECO:0000313" key="13">
    <source>
        <dbReference type="WBParaSite" id="ALUE_0000511601-mRNA-1"/>
    </source>
</evidence>
<dbReference type="Proteomes" id="UP000036681">
    <property type="component" value="Unplaced"/>
</dbReference>
<name>A0A9J2P601_ASCLU</name>
<feature type="transmembrane region" description="Helical" evidence="10">
    <location>
        <begin position="375"/>
        <end position="396"/>
    </location>
</feature>
<dbReference type="SUPFAM" id="SSF56300">
    <property type="entry name" value="Metallo-dependent phosphatases"/>
    <property type="match status" value="1"/>
</dbReference>
<sequence length="533" mass="61211">MPVVRARPQVSYDSEKATSVICRYLRSDILVDSTVLMHRRRRFLWPILLLVAFTILFNEYLIYYTTILFGCSWPIPYSTAATVSHVAILADTHLLGRIKGHWFDKLRREWQMYRAFQTSMQILKPDAVFFLGDQFDEGQWSTEEDFIRYSERFASLFYVPKDVKVFVVAGNHDIGFHYEIHPSRVEWFSHRFHGELIGYVTVGENHFVLINSMAMEGDGCRLCQQAEQQLMRLRRRFECARNGSRYCEDPLPIPFSQPIVMQHFPLYRRSDRRCADGPDSAPEPLKSEPLREKWDCLSAESTELLLKALRPRAVFAGHTHYGCQTWWPSPYLLWEWTVPSFSWRNTPQPVLILATISPEELLVNKCLLPNELTVIRIYVAAVAVLLFSVAYQLFVYCSTARMVPSKCCVMLRLTVSIVLDSFGGTKRVRSFARNLSTLFRDTSVHSLQLLINEGGVAIVAWQWVSLRLTYDMLYLCVTRERSTVSGHQGLEGLNSIVALPRLAVIDSCLDQLQPKEVLVSSVSLLAECKVAVG</sequence>
<dbReference type="WBParaSite" id="ALUE_0000511601-mRNA-1">
    <property type="protein sequence ID" value="ALUE_0000511601-mRNA-1"/>
    <property type="gene ID" value="ALUE_0000511601"/>
</dbReference>
<dbReference type="GO" id="GO:0016020">
    <property type="term" value="C:membrane"/>
    <property type="evidence" value="ECO:0007669"/>
    <property type="project" value="UniProtKB-SubCell"/>
</dbReference>
<comment type="cofactor">
    <cofactor evidence="1">
        <name>Mn(2+)</name>
        <dbReference type="ChEBI" id="CHEBI:29035"/>
    </cofactor>
</comment>
<dbReference type="GO" id="GO:0046872">
    <property type="term" value="F:metal ion binding"/>
    <property type="evidence" value="ECO:0007669"/>
    <property type="project" value="UniProtKB-KW"/>
</dbReference>
<evidence type="ECO:0000256" key="5">
    <source>
        <dbReference type="ARBA" id="ARBA00022723"/>
    </source>
</evidence>
<keyword evidence="4 10" id="KW-0812">Transmembrane</keyword>
<evidence type="ECO:0000256" key="8">
    <source>
        <dbReference type="ARBA" id="ARBA00023136"/>
    </source>
</evidence>
<evidence type="ECO:0000256" key="10">
    <source>
        <dbReference type="SAM" id="Phobius"/>
    </source>
</evidence>
<evidence type="ECO:0000256" key="4">
    <source>
        <dbReference type="ARBA" id="ARBA00022692"/>
    </source>
</evidence>
<evidence type="ECO:0000256" key="9">
    <source>
        <dbReference type="ARBA" id="ARBA00023211"/>
    </source>
</evidence>
<comment type="subcellular location">
    <subcellularLocation>
        <location evidence="2">Membrane</location>
        <topology evidence="2">Multi-pass membrane protein</topology>
    </subcellularLocation>
</comment>